<keyword evidence="3 5" id="KW-1133">Transmembrane helix</keyword>
<evidence type="ECO:0000313" key="8">
    <source>
        <dbReference type="Proteomes" id="UP000005741"/>
    </source>
</evidence>
<evidence type="ECO:0000256" key="1">
    <source>
        <dbReference type="ARBA" id="ARBA00004141"/>
    </source>
</evidence>
<comment type="subcellular location">
    <subcellularLocation>
        <location evidence="1">Membrane</location>
        <topology evidence="1">Multi-pass membrane protein</topology>
    </subcellularLocation>
</comment>
<sequence>MIPIKEIILSPKSFFDGLCGQPESLSKPFIIISILGLISGIAAAIVSQKSAGLLPEEAQFLAGILPVVGFVGAVIMTYIIWLIWSVAFFVISSLLKGEGSFKRMMEIVGYGSVPQIIGGIFGAIITLYYMSGLDIRPMTDPAQIEAYTQTMLTDPMMIAATLLGLIFLFWSANIWIFGVMKCRKLDFRKSAITVIIPVIIYLIVSYLPLIGI</sequence>
<dbReference type="STRING" id="937775.Metlim_0996"/>
<dbReference type="RefSeq" id="WP_004076849.1">
    <property type="nucleotide sequence ID" value="NZ_CM001436.1"/>
</dbReference>
<dbReference type="GO" id="GO:0016020">
    <property type="term" value="C:membrane"/>
    <property type="evidence" value="ECO:0007669"/>
    <property type="project" value="UniProtKB-SubCell"/>
</dbReference>
<evidence type="ECO:0000256" key="3">
    <source>
        <dbReference type="ARBA" id="ARBA00022989"/>
    </source>
</evidence>
<feature type="transmembrane region" description="Helical" evidence="5">
    <location>
        <begin position="156"/>
        <end position="179"/>
    </location>
</feature>
<keyword evidence="4 5" id="KW-0472">Membrane</keyword>
<gene>
    <name evidence="7" type="ORF">Metlim_0996</name>
</gene>
<organism evidence="7 8">
    <name type="scientific">Methanoplanus limicola DSM 2279</name>
    <dbReference type="NCBI Taxonomy" id="937775"/>
    <lineage>
        <taxon>Archaea</taxon>
        <taxon>Methanobacteriati</taxon>
        <taxon>Methanobacteriota</taxon>
        <taxon>Stenosarchaea group</taxon>
        <taxon>Methanomicrobia</taxon>
        <taxon>Methanomicrobiales</taxon>
        <taxon>Methanomicrobiaceae</taxon>
        <taxon>Methanoplanus</taxon>
    </lineage>
</organism>
<evidence type="ECO:0000259" key="6">
    <source>
        <dbReference type="Pfam" id="PF04893"/>
    </source>
</evidence>
<dbReference type="HOGENOM" id="CLU_111437_0_0_2"/>
<evidence type="ECO:0000256" key="4">
    <source>
        <dbReference type="ARBA" id="ARBA00023136"/>
    </source>
</evidence>
<feature type="transmembrane region" description="Helical" evidence="5">
    <location>
        <begin position="107"/>
        <end position="130"/>
    </location>
</feature>
<evidence type="ECO:0000256" key="5">
    <source>
        <dbReference type="SAM" id="Phobius"/>
    </source>
</evidence>
<feature type="transmembrane region" description="Helical" evidence="5">
    <location>
        <begin position="29"/>
        <end position="47"/>
    </location>
</feature>
<feature type="transmembrane region" description="Helical" evidence="5">
    <location>
        <begin position="67"/>
        <end position="95"/>
    </location>
</feature>
<evidence type="ECO:0000313" key="7">
    <source>
        <dbReference type="EMBL" id="EHQ35118.1"/>
    </source>
</evidence>
<dbReference type="OrthoDB" id="116519at2157"/>
<accession>H1YZ94</accession>
<dbReference type="Proteomes" id="UP000005741">
    <property type="component" value="Chromosome"/>
</dbReference>
<keyword evidence="2 5" id="KW-0812">Transmembrane</keyword>
<proteinExistence type="predicted"/>
<name>H1YZ94_9EURY</name>
<dbReference type="InParanoid" id="H1YZ94"/>
<protein>
    <recommendedName>
        <fullName evidence="6">Yip1 domain-containing protein</fullName>
    </recommendedName>
</protein>
<dbReference type="EMBL" id="CM001436">
    <property type="protein sequence ID" value="EHQ35118.1"/>
    <property type="molecule type" value="Genomic_DNA"/>
</dbReference>
<keyword evidence="8" id="KW-1185">Reference proteome</keyword>
<feature type="domain" description="Yip1" evidence="6">
    <location>
        <begin position="6"/>
        <end position="204"/>
    </location>
</feature>
<evidence type="ECO:0000256" key="2">
    <source>
        <dbReference type="ARBA" id="ARBA00022692"/>
    </source>
</evidence>
<dbReference type="Pfam" id="PF04893">
    <property type="entry name" value="Yip1"/>
    <property type="match status" value="1"/>
</dbReference>
<reference evidence="7 8" key="1">
    <citation type="submission" date="2011-10" db="EMBL/GenBank/DDBJ databases">
        <title>The Improved High-Quality Draft genome of Methanoplanus limicola DSM 2279.</title>
        <authorList>
            <consortium name="US DOE Joint Genome Institute (JGI-PGF)"/>
            <person name="Lucas S."/>
            <person name="Copeland A."/>
            <person name="Lapidus A."/>
            <person name="Glavina del Rio T."/>
            <person name="Dalin E."/>
            <person name="Tice H."/>
            <person name="Bruce D."/>
            <person name="Goodwin L."/>
            <person name="Pitluck S."/>
            <person name="Peters L."/>
            <person name="Mikhailova N."/>
            <person name="Lu M."/>
            <person name="Kyrpides N."/>
            <person name="Mavromatis K."/>
            <person name="Ivanova N."/>
            <person name="Markowitz V."/>
            <person name="Cheng J.-F."/>
            <person name="Hugenholtz P."/>
            <person name="Woyke T."/>
            <person name="Wu D."/>
            <person name="Wirth R."/>
            <person name="Brambilla E.-M."/>
            <person name="Klenk H.-P."/>
            <person name="Eisen J.A."/>
        </authorList>
    </citation>
    <scope>NUCLEOTIDE SEQUENCE [LARGE SCALE GENOMIC DNA]</scope>
    <source>
        <strain evidence="7 8">DSM 2279</strain>
    </source>
</reference>
<dbReference type="InterPro" id="IPR006977">
    <property type="entry name" value="Yip1_dom"/>
</dbReference>
<dbReference type="AlphaFoldDB" id="H1YZ94"/>
<feature type="transmembrane region" description="Helical" evidence="5">
    <location>
        <begin position="191"/>
        <end position="210"/>
    </location>
</feature>